<name>A0ABU4TJ60_9PSEU</name>
<gene>
    <name evidence="1" type="ORF">SK571_02825</name>
</gene>
<dbReference type="Proteomes" id="UP001271792">
    <property type="component" value="Unassembled WGS sequence"/>
</dbReference>
<evidence type="ECO:0000313" key="2">
    <source>
        <dbReference type="Proteomes" id="UP001271792"/>
    </source>
</evidence>
<organism evidence="1 2">
    <name type="scientific">Lentzea kristufekii</name>
    <dbReference type="NCBI Taxonomy" id="3095430"/>
    <lineage>
        <taxon>Bacteria</taxon>
        <taxon>Bacillati</taxon>
        <taxon>Actinomycetota</taxon>
        <taxon>Actinomycetes</taxon>
        <taxon>Pseudonocardiales</taxon>
        <taxon>Pseudonocardiaceae</taxon>
        <taxon>Lentzea</taxon>
    </lineage>
</organism>
<dbReference type="EMBL" id="JAXAVV010000001">
    <property type="protein sequence ID" value="MDX8048307.1"/>
    <property type="molecule type" value="Genomic_DNA"/>
</dbReference>
<dbReference type="RefSeq" id="WP_319982418.1">
    <property type="nucleotide sequence ID" value="NZ_JAXAVV010000001.1"/>
</dbReference>
<accession>A0ABU4TJ60</accession>
<protein>
    <submittedName>
        <fullName evidence="1">Uncharacterized protein</fullName>
    </submittedName>
</protein>
<reference evidence="1 2" key="2">
    <citation type="submission" date="2023-11" db="EMBL/GenBank/DDBJ databases">
        <authorList>
            <person name="Lara A.C."/>
            <person name="Chronakova A."/>
        </authorList>
    </citation>
    <scope>NUCLEOTIDE SEQUENCE [LARGE SCALE GENOMIC DNA]</scope>
    <source>
        <strain evidence="1 2">BCCO 10_0798</strain>
    </source>
</reference>
<proteinExistence type="predicted"/>
<reference evidence="1 2" key="1">
    <citation type="submission" date="2023-11" db="EMBL/GenBank/DDBJ databases">
        <title>Lentzea sokolovensis, sp. nov., Lentzea kristufkii, sp. nov., and Lentzea miocenensis, sp. nov., rare actinobacteria from Sokolov Coal Basin, Miocene lacustrine sediment, Czech Republic.</title>
        <authorList>
            <person name="Lara A."/>
            <person name="Kotroba L."/>
            <person name="Nouioui I."/>
            <person name="Neumann-Schaal M."/>
            <person name="Mast Y."/>
            <person name="Chronakova A."/>
        </authorList>
    </citation>
    <scope>NUCLEOTIDE SEQUENCE [LARGE SCALE GENOMIC DNA]</scope>
    <source>
        <strain evidence="1 2">BCCO 10_0798</strain>
    </source>
</reference>
<comment type="caution">
    <text evidence="1">The sequence shown here is derived from an EMBL/GenBank/DDBJ whole genome shotgun (WGS) entry which is preliminary data.</text>
</comment>
<evidence type="ECO:0000313" key="1">
    <source>
        <dbReference type="EMBL" id="MDX8048307.1"/>
    </source>
</evidence>
<sequence>MKLEGERWRTIVSTVRLGRDEYRVVQPSRPLRHAPLYEGYMGVEACVTKSSALDITMAWAFAMRSPRTLVYLPLRQSDCECRSADGPALDLVLLHHSLAFRLSKWTDVRAKLRGGRPHTVVCRGVPEERPAPRWDREMLRGEVVGSTVFVVGSRSTFQAGGQAFRQLVEDCPRHMHEAPGTHCCAEVTAKDRHWNWLHVVYCDEHQVSTRR</sequence>
<keyword evidence="2" id="KW-1185">Reference proteome</keyword>